<accession>A0A022PJB1</accession>
<dbReference type="EMBL" id="JFGV01000043">
    <property type="protein sequence ID" value="EYU14590.1"/>
    <property type="molecule type" value="Genomic_DNA"/>
</dbReference>
<dbReference type="PATRIC" id="fig|1393736.3.peg.2945"/>
<evidence type="ECO:0000256" key="1">
    <source>
        <dbReference type="SAM" id="Coils"/>
    </source>
</evidence>
<dbReference type="InterPro" id="IPR016195">
    <property type="entry name" value="Pol/histidinol_Pase-like"/>
</dbReference>
<dbReference type="GO" id="GO:0006302">
    <property type="term" value="P:double-strand break repair"/>
    <property type="evidence" value="ECO:0007669"/>
    <property type="project" value="TreeGrafter"/>
</dbReference>
<dbReference type="SUPFAM" id="SSF52540">
    <property type="entry name" value="P-loop containing nucleoside triphosphate hydrolases"/>
    <property type="match status" value="1"/>
</dbReference>
<dbReference type="PANTHER" id="PTHR32182">
    <property type="entry name" value="DNA REPLICATION AND REPAIR PROTEIN RECF"/>
    <property type="match status" value="1"/>
</dbReference>
<comment type="caution">
    <text evidence="2">The sequence shown here is derived from an EMBL/GenBank/DDBJ whole genome shotgun (WGS) entry which is preliminary data.</text>
</comment>
<dbReference type="Proteomes" id="UP000023464">
    <property type="component" value="Unassembled WGS sequence"/>
</dbReference>
<keyword evidence="1" id="KW-0175">Coiled coil</keyword>
<evidence type="ECO:0000313" key="3">
    <source>
        <dbReference type="Proteomes" id="UP000023464"/>
    </source>
</evidence>
<proteinExistence type="predicted"/>
<dbReference type="PANTHER" id="PTHR32182:SF22">
    <property type="entry name" value="ATP-DEPENDENT ENDONUCLEASE, OLD FAMILY-RELATED"/>
    <property type="match status" value="1"/>
</dbReference>
<dbReference type="RefSeq" id="WP_036780222.1">
    <property type="nucleotide sequence ID" value="NZ_CAWLTM010000072.1"/>
</dbReference>
<dbReference type="GO" id="GO:0000731">
    <property type="term" value="P:DNA synthesis involved in DNA repair"/>
    <property type="evidence" value="ECO:0007669"/>
    <property type="project" value="TreeGrafter"/>
</dbReference>
<dbReference type="Gene3D" id="3.40.50.300">
    <property type="entry name" value="P-loop containing nucleotide triphosphate hydrolases"/>
    <property type="match status" value="2"/>
</dbReference>
<dbReference type="SUPFAM" id="SSF89550">
    <property type="entry name" value="PHP domain-like"/>
    <property type="match status" value="1"/>
</dbReference>
<gene>
    <name evidence="2" type="ORF">BA1DRAFT_02875</name>
</gene>
<reference evidence="2 3" key="1">
    <citation type="submission" date="2014-03" db="EMBL/GenBank/DDBJ databases">
        <title>Draft Genome of Photorhabdus luminescens BA1, an Egyptian Isolate.</title>
        <authorList>
            <person name="Ghazal S."/>
            <person name="Hurst S.G.IV."/>
            <person name="Morris K."/>
            <person name="Thomas K."/>
            <person name="Tisa L.S."/>
        </authorList>
    </citation>
    <scope>NUCLEOTIDE SEQUENCE [LARGE SCALE GENOMIC DNA]</scope>
    <source>
        <strain evidence="2 3">BA1</strain>
    </source>
</reference>
<dbReference type="AlphaFoldDB" id="A0A022PJB1"/>
<organism evidence="2 3">
    <name type="scientific">Photorhabdus aegyptia</name>
    <dbReference type="NCBI Taxonomy" id="2805098"/>
    <lineage>
        <taxon>Bacteria</taxon>
        <taxon>Pseudomonadati</taxon>
        <taxon>Pseudomonadota</taxon>
        <taxon>Gammaproteobacteria</taxon>
        <taxon>Enterobacterales</taxon>
        <taxon>Morganellaceae</taxon>
        <taxon>Photorhabdus</taxon>
    </lineage>
</organism>
<dbReference type="NCBIfam" id="NF045780">
    <property type="entry name" value="TrlF_fam_ATP"/>
    <property type="match status" value="1"/>
</dbReference>
<name>A0A022PJB1_9GAMM</name>
<keyword evidence="3" id="KW-1185">Reference proteome</keyword>
<sequence>MSDDTFEYGSRWLKTDFHLHTRADKEFKYTGADNDYVNQYVHSLKDAGIGLGVITNHNKFDMPEFKSLRKKAQKSGIGLLPGIELSVKDGKAGVHTLVVFSDEWISNKEQKNYIQDFLTVTFTGKANFEQENVHSNHDILETIKILDGYHKDYFLVFAHVEAPNGLWGSLTPGRIKELFDNASVRCRALAFQKVRTRDERSKIQQALGDLYPAEVEGCDAKNLADMSARKEASYLKLGAFSFEAVKFALRDKTSRVQAKLPDYRHSFIRKISFEGVGTLGGTEICLSPELNTLIGIRGSGKSSVLEGIRYALNIPFGDKSSDIEYKEGLVKHLLCSGGKITIDAIDRRGQPYQIRRILGERPDVYVNGQLQPGVSIRETVLHQPIYFGQKDLSSTGAGFEKDLIEKLVGEALIPVRQKIEQGRQRVVDAIDQIKRLTRDALQKQEWLQKKQDVEFKLRFYQQHGVEAKLQKQIDFDRDERKAQQMIQGAQHYLTELNSFIASFEDELKNQILYKSAQNKPFFDGFFAVYQQLLTGFDEIKQVAGSDQATVHQLQQKLAGFQQQKQALKEEFAEIERKLASEFQQAGAQAISPQEFKQFKSQLDQAEQMLVVLAKSEQQYADLNQGVERELDQLNNLWFEEYCAIEQVLNKINRVDSPLKIAPKFKDNKAAMLKHIQDLYRGSHIQEATLKTVVDKFSDFGAVWREKDKLKALLGGSFDTFWQHFEDNLDALLTWQVPNVFTIEYHGKTLAHHSLGQRASALILFVLNQQENDVVIIDQPEDDLDNQTIYDDVIKLIRELKPKTQFVFATHNANIPVLGDAEQVIACEYQDDHINIVSGSIDCADVQQRIVGIMEGGAKAFEKRKQVYEAWKPKNS</sequence>
<feature type="coiled-coil region" evidence="1">
    <location>
        <begin position="550"/>
        <end position="584"/>
    </location>
</feature>
<protein>
    <submittedName>
        <fullName evidence="2">PHP domain-containing protein</fullName>
    </submittedName>
</protein>
<dbReference type="InterPro" id="IPR027417">
    <property type="entry name" value="P-loop_NTPase"/>
</dbReference>
<dbReference type="Gene3D" id="3.20.20.140">
    <property type="entry name" value="Metal-dependent hydrolases"/>
    <property type="match status" value="1"/>
</dbReference>
<dbReference type="InterPro" id="IPR054787">
    <property type="entry name" value="TrlF_ATPase"/>
</dbReference>
<evidence type="ECO:0000313" key="2">
    <source>
        <dbReference type="EMBL" id="EYU14590.1"/>
    </source>
</evidence>